<sequence>MTAFAITVDVLAASIHSKTGFISVMSEIEGLLQSATALNICGIPDSIDLDGFPERCSQTIHLASVVGEAQEMNLIPDSLRQFVDDVVLTGKRFDAEGDTNAWCYGFKLGTERGLANWSGV</sequence>
<dbReference type="EnsemblBacteria" id="ADF60074">
    <property type="protein sequence ID" value="ADF60074"/>
    <property type="gene ID" value="ECL_00508"/>
</dbReference>
<dbReference type="HOGENOM" id="CLU_2083964_0_0_6"/>
<dbReference type="Proteomes" id="UP000002363">
    <property type="component" value="Chromosome"/>
</dbReference>
<keyword evidence="2" id="KW-1185">Reference proteome</keyword>
<protein>
    <submittedName>
        <fullName evidence="1">Uncharacterized protein</fullName>
    </submittedName>
</protein>
<name>A0A0H3CEP0_ENTCC</name>
<evidence type="ECO:0000313" key="1">
    <source>
        <dbReference type="EMBL" id="ADF60074.1"/>
    </source>
</evidence>
<dbReference type="EMBL" id="CP001918">
    <property type="protein sequence ID" value="ADF60074.1"/>
    <property type="molecule type" value="Genomic_DNA"/>
</dbReference>
<dbReference type="STRING" id="716541.ECL_00508"/>
<dbReference type="KEGG" id="enc:ECL_00508"/>
<evidence type="ECO:0000313" key="2">
    <source>
        <dbReference type="Proteomes" id="UP000002363"/>
    </source>
</evidence>
<dbReference type="OrthoDB" id="6625844at2"/>
<gene>
    <name evidence="1" type="ordered locus">ECL_00508</name>
</gene>
<dbReference type="PATRIC" id="fig|716541.4.peg.780"/>
<organism evidence="1 2">
    <name type="scientific">Enterobacter cloacae subsp. cloacae (strain ATCC 13047 / DSM 30054 / NBRC 13535 / NCTC 10005 / WDCM 00083 / NCDC 279-56)</name>
    <dbReference type="NCBI Taxonomy" id="716541"/>
    <lineage>
        <taxon>Bacteria</taxon>
        <taxon>Pseudomonadati</taxon>
        <taxon>Pseudomonadota</taxon>
        <taxon>Gammaproteobacteria</taxon>
        <taxon>Enterobacterales</taxon>
        <taxon>Enterobacteriaceae</taxon>
        <taxon>Enterobacter</taxon>
        <taxon>Enterobacter cloacae complex</taxon>
    </lineage>
</organism>
<dbReference type="AlphaFoldDB" id="A0A0H3CEP0"/>
<dbReference type="eggNOG" id="ENOG502ZE9Z">
    <property type="taxonomic scope" value="Bacteria"/>
</dbReference>
<dbReference type="RefSeq" id="WP_013095232.1">
    <property type="nucleotide sequence ID" value="NC_014121.1"/>
</dbReference>
<accession>A0A0H3CEP0</accession>
<proteinExistence type="predicted"/>
<reference evidence="1 2" key="1">
    <citation type="journal article" date="2010" name="J. Bacteriol.">
        <title>Complete genome sequence of Enterobacter cloacae subsp. cloacae type strain ATCC 13047.</title>
        <authorList>
            <person name="Ren Y."/>
            <person name="Ren Y."/>
            <person name="Zhou Z."/>
            <person name="Guo X."/>
            <person name="Li Y."/>
            <person name="Feng L."/>
            <person name="Wang L."/>
        </authorList>
    </citation>
    <scope>NUCLEOTIDE SEQUENCE [LARGE SCALE GENOMIC DNA]</scope>
    <source>
        <strain evidence="2">ATCC 13047 / DSM 30054 / NBRC 13535 / NCTC 10005 / WDCM 00083 / NCDC 279-56</strain>
    </source>
</reference>